<protein>
    <submittedName>
        <fullName evidence="2">Uncharacterized protein</fullName>
    </submittedName>
</protein>
<reference evidence="2 3" key="1">
    <citation type="submission" date="2020-09" db="EMBL/GenBank/DDBJ databases">
        <title>De no assembly of potato wild relative species, Solanum commersonii.</title>
        <authorList>
            <person name="Cho K."/>
        </authorList>
    </citation>
    <scope>NUCLEOTIDE SEQUENCE [LARGE SCALE GENOMIC DNA]</scope>
    <source>
        <strain evidence="2">LZ3.2</strain>
        <tissue evidence="2">Leaf</tissue>
    </source>
</reference>
<comment type="caution">
    <text evidence="2">The sequence shown here is derived from an EMBL/GenBank/DDBJ whole genome shotgun (WGS) entry which is preliminary data.</text>
</comment>
<evidence type="ECO:0000256" key="1">
    <source>
        <dbReference type="SAM" id="MobiDB-lite"/>
    </source>
</evidence>
<dbReference type="AlphaFoldDB" id="A0A9J5Z2S6"/>
<sequence length="120" mass="14040">MSVLLSKEMKNLKKEKSWRLIGRTNTKGNKANKISEPCKCNTQIERMETTIHNTKWQTQKRKAYRPVQHSMDRPKSPKETLQQHQTHHIGMTTNYALPTSNNFIDFSMQDQPNNQEGVEN</sequence>
<keyword evidence="3" id="KW-1185">Reference proteome</keyword>
<feature type="region of interest" description="Disordered" evidence="1">
    <location>
        <begin position="54"/>
        <end position="86"/>
    </location>
</feature>
<name>A0A9J5Z2S6_SOLCO</name>
<gene>
    <name evidence="2" type="ORF">H5410_026866</name>
</gene>
<dbReference type="Proteomes" id="UP000824120">
    <property type="component" value="Chromosome 5"/>
</dbReference>
<dbReference type="EMBL" id="JACXVP010000005">
    <property type="protein sequence ID" value="KAG5605374.1"/>
    <property type="molecule type" value="Genomic_DNA"/>
</dbReference>
<organism evidence="2 3">
    <name type="scientific">Solanum commersonii</name>
    <name type="common">Commerson's wild potato</name>
    <name type="synonym">Commerson's nightshade</name>
    <dbReference type="NCBI Taxonomy" id="4109"/>
    <lineage>
        <taxon>Eukaryota</taxon>
        <taxon>Viridiplantae</taxon>
        <taxon>Streptophyta</taxon>
        <taxon>Embryophyta</taxon>
        <taxon>Tracheophyta</taxon>
        <taxon>Spermatophyta</taxon>
        <taxon>Magnoliopsida</taxon>
        <taxon>eudicotyledons</taxon>
        <taxon>Gunneridae</taxon>
        <taxon>Pentapetalae</taxon>
        <taxon>asterids</taxon>
        <taxon>lamiids</taxon>
        <taxon>Solanales</taxon>
        <taxon>Solanaceae</taxon>
        <taxon>Solanoideae</taxon>
        <taxon>Solaneae</taxon>
        <taxon>Solanum</taxon>
    </lineage>
</organism>
<proteinExistence type="predicted"/>
<accession>A0A9J5Z2S6</accession>
<evidence type="ECO:0000313" key="2">
    <source>
        <dbReference type="EMBL" id="KAG5605374.1"/>
    </source>
</evidence>
<evidence type="ECO:0000313" key="3">
    <source>
        <dbReference type="Proteomes" id="UP000824120"/>
    </source>
</evidence>